<feature type="transmembrane region" description="Helical" evidence="1">
    <location>
        <begin position="199"/>
        <end position="220"/>
    </location>
</feature>
<keyword evidence="1" id="KW-1133">Transmembrane helix</keyword>
<proteinExistence type="predicted"/>
<evidence type="ECO:0000313" key="2">
    <source>
        <dbReference type="EMBL" id="OGZ94637.1"/>
    </source>
</evidence>
<organism evidence="2 3">
    <name type="scientific">Candidatus Sungbacteria bacterium RIFCSPHIGHO2_01_FULL_47_32</name>
    <dbReference type="NCBI Taxonomy" id="1802264"/>
    <lineage>
        <taxon>Bacteria</taxon>
        <taxon>Candidatus Sungiibacteriota</taxon>
    </lineage>
</organism>
<dbReference type="EMBL" id="MHQC01000032">
    <property type="protein sequence ID" value="OGZ94637.1"/>
    <property type="molecule type" value="Genomic_DNA"/>
</dbReference>
<dbReference type="AlphaFoldDB" id="A0A1G2K5D7"/>
<keyword evidence="1" id="KW-0472">Membrane</keyword>
<feature type="transmembrane region" description="Helical" evidence="1">
    <location>
        <begin position="9"/>
        <end position="31"/>
    </location>
</feature>
<accession>A0A1G2K5D7</accession>
<keyword evidence="1" id="KW-0812">Transmembrane</keyword>
<feature type="transmembrane region" description="Helical" evidence="1">
    <location>
        <begin position="112"/>
        <end position="135"/>
    </location>
</feature>
<comment type="caution">
    <text evidence="2">The sequence shown here is derived from an EMBL/GenBank/DDBJ whole genome shotgun (WGS) entry which is preliminary data.</text>
</comment>
<feature type="transmembrane region" description="Helical" evidence="1">
    <location>
        <begin position="226"/>
        <end position="247"/>
    </location>
</feature>
<evidence type="ECO:0000256" key="1">
    <source>
        <dbReference type="SAM" id="Phobius"/>
    </source>
</evidence>
<protein>
    <submittedName>
        <fullName evidence="2">Uncharacterized protein</fullName>
    </submittedName>
</protein>
<dbReference type="Proteomes" id="UP000177152">
    <property type="component" value="Unassembled WGS sequence"/>
</dbReference>
<gene>
    <name evidence="2" type="ORF">A2633_01305</name>
</gene>
<feature type="transmembrane region" description="Helical" evidence="1">
    <location>
        <begin position="76"/>
        <end position="100"/>
    </location>
</feature>
<evidence type="ECO:0000313" key="3">
    <source>
        <dbReference type="Proteomes" id="UP000177152"/>
    </source>
</evidence>
<name>A0A1G2K5D7_9BACT</name>
<reference evidence="2 3" key="1">
    <citation type="journal article" date="2016" name="Nat. Commun.">
        <title>Thousands of microbial genomes shed light on interconnected biogeochemical processes in an aquifer system.</title>
        <authorList>
            <person name="Anantharaman K."/>
            <person name="Brown C.T."/>
            <person name="Hug L.A."/>
            <person name="Sharon I."/>
            <person name="Castelle C.J."/>
            <person name="Probst A.J."/>
            <person name="Thomas B.C."/>
            <person name="Singh A."/>
            <person name="Wilkins M.J."/>
            <person name="Karaoz U."/>
            <person name="Brodie E.L."/>
            <person name="Williams K.H."/>
            <person name="Hubbard S.S."/>
            <person name="Banfield J.F."/>
        </authorList>
    </citation>
    <scope>NUCLEOTIDE SEQUENCE [LARGE SCALE GENOMIC DNA]</scope>
</reference>
<feature type="transmembrane region" description="Helical" evidence="1">
    <location>
        <begin position="155"/>
        <end position="178"/>
    </location>
</feature>
<sequence length="258" mass="28177">MNDLKKDAFAIATGIFLGVMFAHALGIYWPLGIVVGGAVGYLARLLTEPKRVASAAEMAWRAVAEGLPKYQFKQRVMYGFCVAVSLAGMFGLVLTVILLIQVLLGYKMPSDLLYRVAVTVFLVHAVATTVGFLVATCLSPPPSKEDVQLAKKGFTYFNFISIHILAGYYPLKGIVLFVKNFSFFARTTLKFTRLFLKFVHSEMFTACSAYSMVFGTLTFLAVPNSLAFILFFAVLGGIAGALVRLVVLELLQEADANP</sequence>